<sequence>MRRKRKGIASIKPDAVYGSVLAGKFINSLMQSGKKNLAEKIFYQAIEEAGKKTNKEPIKLFEEALQSVTPLVEVRSKRIGGANYQVPREVPKGRQIALATRWLIQASRNKKGRPMRNKLAEEFVNAVNKQGDAYKKKEDTRRMAEANRAFAHFGR</sequence>
<evidence type="ECO:0000259" key="8">
    <source>
        <dbReference type="Pfam" id="PF00177"/>
    </source>
</evidence>
<proteinExistence type="inferred from homology"/>
<dbReference type="NCBIfam" id="TIGR01029">
    <property type="entry name" value="rpsG_bact"/>
    <property type="match status" value="1"/>
</dbReference>
<dbReference type="Proteomes" id="UP000176787">
    <property type="component" value="Unassembled WGS sequence"/>
</dbReference>
<evidence type="ECO:0000313" key="10">
    <source>
        <dbReference type="Proteomes" id="UP000176787"/>
    </source>
</evidence>
<keyword evidence="4 6" id="KW-0689">Ribosomal protein</keyword>
<dbReference type="InterPro" id="IPR005717">
    <property type="entry name" value="Ribosomal_uS7_bac/org-type"/>
</dbReference>
<dbReference type="SUPFAM" id="SSF47973">
    <property type="entry name" value="Ribosomal protein S7"/>
    <property type="match status" value="1"/>
</dbReference>
<dbReference type="CDD" id="cd14869">
    <property type="entry name" value="uS7_Bacteria"/>
    <property type="match status" value="1"/>
</dbReference>
<dbReference type="PIRSF" id="PIRSF002122">
    <property type="entry name" value="RPS7p_RPS7a_RPS5e_RPS7o"/>
    <property type="match status" value="1"/>
</dbReference>
<comment type="subunit">
    <text evidence="6">Part of the 30S ribosomal subunit. Contacts proteins S9 and S11.</text>
</comment>
<dbReference type="GO" id="GO:0000049">
    <property type="term" value="F:tRNA binding"/>
    <property type="evidence" value="ECO:0007669"/>
    <property type="project" value="UniProtKB-UniRule"/>
</dbReference>
<dbReference type="PANTHER" id="PTHR11205">
    <property type="entry name" value="RIBOSOMAL PROTEIN S7"/>
    <property type="match status" value="1"/>
</dbReference>
<dbReference type="STRING" id="1801726.A3H02_02795"/>
<evidence type="ECO:0000256" key="5">
    <source>
        <dbReference type="ARBA" id="ARBA00023274"/>
    </source>
</evidence>
<dbReference type="GO" id="GO:0015935">
    <property type="term" value="C:small ribosomal subunit"/>
    <property type="evidence" value="ECO:0007669"/>
    <property type="project" value="InterPro"/>
</dbReference>
<evidence type="ECO:0000256" key="1">
    <source>
        <dbReference type="ARBA" id="ARBA00007151"/>
    </source>
</evidence>
<dbReference type="HAMAP" id="MF_00480_B">
    <property type="entry name" value="Ribosomal_uS7_B"/>
    <property type="match status" value="1"/>
</dbReference>
<accession>A0A1G2F1C5</accession>
<feature type="domain" description="Small ribosomal subunit protein uS7" evidence="8">
    <location>
        <begin position="2"/>
        <end position="148"/>
    </location>
</feature>
<dbReference type="Pfam" id="PF00177">
    <property type="entry name" value="Ribosomal_S7"/>
    <property type="match status" value="1"/>
</dbReference>
<keyword evidence="2 6" id="KW-0699">rRNA-binding</keyword>
<keyword evidence="3 6" id="KW-0694">RNA-binding</keyword>
<comment type="caution">
    <text evidence="9">The sequence shown here is derived from an EMBL/GenBank/DDBJ whole genome shotgun (WGS) entry which is preliminary data.</text>
</comment>
<keyword evidence="6" id="KW-0820">tRNA-binding</keyword>
<dbReference type="Gene3D" id="1.10.455.10">
    <property type="entry name" value="Ribosomal protein S7 domain"/>
    <property type="match status" value="1"/>
</dbReference>
<dbReference type="EMBL" id="MHMS01000019">
    <property type="protein sequence ID" value="OGZ31855.1"/>
    <property type="molecule type" value="Genomic_DNA"/>
</dbReference>
<name>A0A1G2F1C5_9BACT</name>
<evidence type="ECO:0000256" key="4">
    <source>
        <dbReference type="ARBA" id="ARBA00022980"/>
    </source>
</evidence>
<evidence type="ECO:0000256" key="2">
    <source>
        <dbReference type="ARBA" id="ARBA00022730"/>
    </source>
</evidence>
<comment type="similarity">
    <text evidence="1 6 7">Belongs to the universal ribosomal protein uS7 family.</text>
</comment>
<evidence type="ECO:0000313" key="9">
    <source>
        <dbReference type="EMBL" id="OGZ31855.1"/>
    </source>
</evidence>
<dbReference type="GO" id="GO:0003735">
    <property type="term" value="F:structural constituent of ribosome"/>
    <property type="evidence" value="ECO:0007669"/>
    <property type="project" value="InterPro"/>
</dbReference>
<dbReference type="InterPro" id="IPR036823">
    <property type="entry name" value="Ribosomal_uS7_dom_sf"/>
</dbReference>
<dbReference type="PROSITE" id="PS00052">
    <property type="entry name" value="RIBOSOMAL_S7"/>
    <property type="match status" value="1"/>
</dbReference>
<dbReference type="InterPro" id="IPR023798">
    <property type="entry name" value="Ribosomal_uS7_dom"/>
</dbReference>
<dbReference type="AlphaFoldDB" id="A0A1G2F1C5"/>
<dbReference type="GO" id="GO:0006412">
    <property type="term" value="P:translation"/>
    <property type="evidence" value="ECO:0007669"/>
    <property type="project" value="UniProtKB-UniRule"/>
</dbReference>
<protein>
    <recommendedName>
        <fullName evidence="6">Small ribosomal subunit protein uS7</fullName>
    </recommendedName>
</protein>
<dbReference type="FunFam" id="1.10.455.10:FF:000001">
    <property type="entry name" value="30S ribosomal protein S7"/>
    <property type="match status" value="1"/>
</dbReference>
<dbReference type="InterPro" id="IPR000235">
    <property type="entry name" value="Ribosomal_uS7"/>
</dbReference>
<comment type="function">
    <text evidence="6">One of the primary rRNA binding proteins, it binds directly to 16S rRNA where it nucleates assembly of the head domain of the 30S subunit. Is located at the subunit interface close to the decoding center, probably blocks exit of the E-site tRNA.</text>
</comment>
<dbReference type="GO" id="GO:0019843">
    <property type="term" value="F:rRNA binding"/>
    <property type="evidence" value="ECO:0007669"/>
    <property type="project" value="UniProtKB-UniRule"/>
</dbReference>
<keyword evidence="5 6" id="KW-0687">Ribonucleoprotein</keyword>
<evidence type="ECO:0000256" key="7">
    <source>
        <dbReference type="RuleBase" id="RU003619"/>
    </source>
</evidence>
<dbReference type="InterPro" id="IPR020606">
    <property type="entry name" value="Ribosomal_uS7_CS"/>
</dbReference>
<evidence type="ECO:0000256" key="6">
    <source>
        <dbReference type="HAMAP-Rule" id="MF_00480"/>
    </source>
</evidence>
<organism evidence="9 10">
    <name type="scientific">Candidatus Niyogibacteria bacterium RIFCSPLOWO2_12_FULL_41_13</name>
    <dbReference type="NCBI Taxonomy" id="1801726"/>
    <lineage>
        <taxon>Bacteria</taxon>
        <taxon>Candidatus Niyogiibacteriota</taxon>
    </lineage>
</organism>
<evidence type="ECO:0000256" key="3">
    <source>
        <dbReference type="ARBA" id="ARBA00022884"/>
    </source>
</evidence>
<gene>
    <name evidence="6" type="primary">rpsG</name>
    <name evidence="9" type="ORF">A3H02_02795</name>
</gene>
<reference evidence="9 10" key="1">
    <citation type="journal article" date="2016" name="Nat. Commun.">
        <title>Thousands of microbial genomes shed light on interconnected biogeochemical processes in an aquifer system.</title>
        <authorList>
            <person name="Anantharaman K."/>
            <person name="Brown C.T."/>
            <person name="Hug L.A."/>
            <person name="Sharon I."/>
            <person name="Castelle C.J."/>
            <person name="Probst A.J."/>
            <person name="Thomas B.C."/>
            <person name="Singh A."/>
            <person name="Wilkins M.J."/>
            <person name="Karaoz U."/>
            <person name="Brodie E.L."/>
            <person name="Williams K.H."/>
            <person name="Hubbard S.S."/>
            <person name="Banfield J.F."/>
        </authorList>
    </citation>
    <scope>NUCLEOTIDE SEQUENCE [LARGE SCALE GENOMIC DNA]</scope>
</reference>